<sequence length="89" mass="10128">MPHHHHPSRRLVLIGPRDDRLRTANLPGPHVACLWVCVTWCVWGVQPTVCHGPDLERDVRHHNHLPGRLCVTDAHITVLRDMGVQGFVQ</sequence>
<evidence type="ECO:0000313" key="2">
    <source>
        <dbReference type="Proteomes" id="UP001283361"/>
    </source>
</evidence>
<dbReference type="AlphaFoldDB" id="A0AAE0YHA7"/>
<accession>A0AAE0YHA7</accession>
<protein>
    <submittedName>
        <fullName evidence="1">Uncharacterized protein</fullName>
    </submittedName>
</protein>
<keyword evidence="2" id="KW-1185">Reference proteome</keyword>
<reference evidence="1" key="1">
    <citation type="journal article" date="2023" name="G3 (Bethesda)">
        <title>A reference genome for the long-term kleptoplast-retaining sea slug Elysia crispata morphotype clarki.</title>
        <authorList>
            <person name="Eastman K.E."/>
            <person name="Pendleton A.L."/>
            <person name="Shaikh M.A."/>
            <person name="Suttiyut T."/>
            <person name="Ogas R."/>
            <person name="Tomko P."/>
            <person name="Gavelis G."/>
            <person name="Widhalm J.R."/>
            <person name="Wisecaver J.H."/>
        </authorList>
    </citation>
    <scope>NUCLEOTIDE SEQUENCE</scope>
    <source>
        <strain evidence="1">ECLA1</strain>
    </source>
</reference>
<proteinExistence type="predicted"/>
<name>A0AAE0YHA7_9GAST</name>
<evidence type="ECO:0000313" key="1">
    <source>
        <dbReference type="EMBL" id="KAK3744705.1"/>
    </source>
</evidence>
<organism evidence="1 2">
    <name type="scientific">Elysia crispata</name>
    <name type="common">lettuce slug</name>
    <dbReference type="NCBI Taxonomy" id="231223"/>
    <lineage>
        <taxon>Eukaryota</taxon>
        <taxon>Metazoa</taxon>
        <taxon>Spiralia</taxon>
        <taxon>Lophotrochozoa</taxon>
        <taxon>Mollusca</taxon>
        <taxon>Gastropoda</taxon>
        <taxon>Heterobranchia</taxon>
        <taxon>Euthyneura</taxon>
        <taxon>Panpulmonata</taxon>
        <taxon>Sacoglossa</taxon>
        <taxon>Placobranchoidea</taxon>
        <taxon>Plakobranchidae</taxon>
        <taxon>Elysia</taxon>
    </lineage>
</organism>
<comment type="caution">
    <text evidence="1">The sequence shown here is derived from an EMBL/GenBank/DDBJ whole genome shotgun (WGS) entry which is preliminary data.</text>
</comment>
<dbReference type="EMBL" id="JAWDGP010006253">
    <property type="protein sequence ID" value="KAK3744705.1"/>
    <property type="molecule type" value="Genomic_DNA"/>
</dbReference>
<dbReference type="Proteomes" id="UP001283361">
    <property type="component" value="Unassembled WGS sequence"/>
</dbReference>
<gene>
    <name evidence="1" type="ORF">RRG08_062354</name>
</gene>